<accession>A0A2W1N8R5</accession>
<evidence type="ECO:0000313" key="2">
    <source>
        <dbReference type="Proteomes" id="UP000214746"/>
    </source>
</evidence>
<organism evidence="1 2">
    <name type="scientific">Paenibacillus xerothermodurans</name>
    <dbReference type="NCBI Taxonomy" id="1977292"/>
    <lineage>
        <taxon>Bacteria</taxon>
        <taxon>Bacillati</taxon>
        <taxon>Bacillota</taxon>
        <taxon>Bacilli</taxon>
        <taxon>Bacillales</taxon>
        <taxon>Paenibacillaceae</taxon>
        <taxon>Paenibacillus</taxon>
    </lineage>
</organism>
<dbReference type="Proteomes" id="UP000214746">
    <property type="component" value="Unassembled WGS sequence"/>
</dbReference>
<protein>
    <submittedName>
        <fullName evidence="1">YtxH domain-containing protein</fullName>
    </submittedName>
</protein>
<reference evidence="1" key="1">
    <citation type="submission" date="2018-06" db="EMBL/GenBank/DDBJ databases">
        <title>Paenibacillus xerothermodurans sp. nov. an extremely dry heat resistant spore forming bacterium isolated from the soil of Cape Canaveral, Florida.</title>
        <authorList>
            <person name="Seuylemezian A."/>
            <person name="Kaur N."/>
            <person name="Patil P."/>
            <person name="Patil P."/>
            <person name="Mayilraj S."/>
            <person name="Vaishampayan P."/>
        </authorList>
    </citation>
    <scope>NUCLEOTIDE SEQUENCE [LARGE SCALE GENOMIC DNA]</scope>
    <source>
        <strain evidence="1">ATCC 27380</strain>
    </source>
</reference>
<dbReference type="AlphaFoldDB" id="A0A2W1N8R5"/>
<dbReference type="PANTHER" id="PTHR35792">
    <property type="entry name" value="GENERAL STRESS PROTEIN"/>
    <property type="match status" value="1"/>
</dbReference>
<keyword evidence="2" id="KW-1185">Reference proteome</keyword>
<dbReference type="OrthoDB" id="9810874at2"/>
<name>A0A2W1N8R5_PAEXE</name>
<dbReference type="InterPro" id="IPR024623">
    <property type="entry name" value="YtxH"/>
</dbReference>
<evidence type="ECO:0000313" key="1">
    <source>
        <dbReference type="EMBL" id="PZE21009.1"/>
    </source>
</evidence>
<dbReference type="InterPro" id="IPR052928">
    <property type="entry name" value="Desiccation-related_membrane"/>
</dbReference>
<gene>
    <name evidence="1" type="ORF">CBW46_010010</name>
</gene>
<sequence>MRSDKKGKDLLVGAVVGTVLGAVAALLLAPKSGRELRADIAARAHTVSEKTQEVAGSVTERSKKIAGVISEKTQQAAETISRQTYGWKEKARVTALAWKNGRAAAEEHGEAPVAATIVEKEDQQS</sequence>
<dbReference type="EMBL" id="NHRJ02000004">
    <property type="protein sequence ID" value="PZE21009.1"/>
    <property type="molecule type" value="Genomic_DNA"/>
</dbReference>
<proteinExistence type="predicted"/>
<dbReference type="PANTHER" id="PTHR35792:SF1">
    <property type="entry name" value="SLL0268 PROTEIN"/>
    <property type="match status" value="1"/>
</dbReference>
<dbReference type="Pfam" id="PF12732">
    <property type="entry name" value="YtxH"/>
    <property type="match status" value="1"/>
</dbReference>
<comment type="caution">
    <text evidence="1">The sequence shown here is derived from an EMBL/GenBank/DDBJ whole genome shotgun (WGS) entry which is preliminary data.</text>
</comment>
<dbReference type="RefSeq" id="WP_089199868.1">
    <property type="nucleotide sequence ID" value="NZ_NHRJ02000004.1"/>
</dbReference>